<evidence type="ECO:0000313" key="2">
    <source>
        <dbReference type="Proteomes" id="UP001249851"/>
    </source>
</evidence>
<evidence type="ECO:0000313" key="1">
    <source>
        <dbReference type="EMBL" id="KAK2568415.1"/>
    </source>
</evidence>
<name>A0AAD9VC15_ACRCE</name>
<reference evidence="1" key="1">
    <citation type="journal article" date="2023" name="G3 (Bethesda)">
        <title>Whole genome assembly and annotation of the endangered Caribbean coral Acropora cervicornis.</title>
        <authorList>
            <person name="Selwyn J.D."/>
            <person name="Vollmer S.V."/>
        </authorList>
    </citation>
    <scope>NUCLEOTIDE SEQUENCE</scope>
    <source>
        <strain evidence="1">K2</strain>
    </source>
</reference>
<dbReference type="AlphaFoldDB" id="A0AAD9VC15"/>
<organism evidence="1 2">
    <name type="scientific">Acropora cervicornis</name>
    <name type="common">Staghorn coral</name>
    <dbReference type="NCBI Taxonomy" id="6130"/>
    <lineage>
        <taxon>Eukaryota</taxon>
        <taxon>Metazoa</taxon>
        <taxon>Cnidaria</taxon>
        <taxon>Anthozoa</taxon>
        <taxon>Hexacorallia</taxon>
        <taxon>Scleractinia</taxon>
        <taxon>Astrocoeniina</taxon>
        <taxon>Acroporidae</taxon>
        <taxon>Acropora</taxon>
    </lineage>
</organism>
<comment type="caution">
    <text evidence="1">The sequence shown here is derived from an EMBL/GenBank/DDBJ whole genome shotgun (WGS) entry which is preliminary data.</text>
</comment>
<protein>
    <submittedName>
        <fullName evidence="1">Uncharacterized protein</fullName>
    </submittedName>
</protein>
<sequence length="147" mass="16050">MNRNAPTPVVGSRELSTDRFMVLLFKTTCASVDSASFTADSTKSSVIFLQRYIKDAIRMSGMEPGSYKTFVSSHRCSQNVERNENGAYKSQSPLYLEGCSLNTEFMRAIFAALLLASALVGQGWKLPKQLPPGSVTKQTYGGFSDAS</sequence>
<proteinExistence type="predicted"/>
<dbReference type="Proteomes" id="UP001249851">
    <property type="component" value="Unassembled WGS sequence"/>
</dbReference>
<dbReference type="EMBL" id="JARQWQ010000012">
    <property type="protein sequence ID" value="KAK2568415.1"/>
    <property type="molecule type" value="Genomic_DNA"/>
</dbReference>
<feature type="non-terminal residue" evidence="1">
    <location>
        <position position="1"/>
    </location>
</feature>
<keyword evidence="2" id="KW-1185">Reference proteome</keyword>
<gene>
    <name evidence="1" type="ORF">P5673_007445</name>
</gene>
<reference evidence="1" key="2">
    <citation type="journal article" date="2023" name="Science">
        <title>Genomic signatures of disease resistance in endangered staghorn corals.</title>
        <authorList>
            <person name="Vollmer S.V."/>
            <person name="Selwyn J.D."/>
            <person name="Despard B.A."/>
            <person name="Roesel C.L."/>
        </authorList>
    </citation>
    <scope>NUCLEOTIDE SEQUENCE</scope>
    <source>
        <strain evidence="1">K2</strain>
    </source>
</reference>
<accession>A0AAD9VC15</accession>